<dbReference type="InterPro" id="IPR013693">
    <property type="entry name" value="SpoIID/LytB_N"/>
</dbReference>
<dbReference type="PANTHER" id="PTHR30032:SF4">
    <property type="entry name" value="AMIDASE ENHANCER"/>
    <property type="match status" value="1"/>
</dbReference>
<evidence type="ECO:0000313" key="3">
    <source>
        <dbReference type="EMBL" id="GAA0340736.1"/>
    </source>
</evidence>
<dbReference type="PANTHER" id="PTHR30032">
    <property type="entry name" value="N-ACETYLMURAMOYL-L-ALANINE AMIDASE-RELATED"/>
    <property type="match status" value="1"/>
</dbReference>
<evidence type="ECO:0000313" key="4">
    <source>
        <dbReference type="Proteomes" id="UP001500782"/>
    </source>
</evidence>
<proteinExistence type="predicted"/>
<feature type="chain" id="PRO_5047318547" description="Sporulation stage II protein D amidase enhancer LytB N-terminal domain-containing protein" evidence="1">
    <location>
        <begin position="21"/>
        <end position="422"/>
    </location>
</feature>
<accession>A0ABP3GAJ8</accession>
<dbReference type="Pfam" id="PF08486">
    <property type="entry name" value="SpoIID"/>
    <property type="match status" value="1"/>
</dbReference>
<reference evidence="4" key="1">
    <citation type="journal article" date="2019" name="Int. J. Syst. Evol. Microbiol.">
        <title>The Global Catalogue of Microorganisms (GCM) 10K type strain sequencing project: providing services to taxonomists for standard genome sequencing and annotation.</title>
        <authorList>
            <consortium name="The Broad Institute Genomics Platform"/>
            <consortium name="The Broad Institute Genome Sequencing Center for Infectious Disease"/>
            <person name="Wu L."/>
            <person name="Ma J."/>
        </authorList>
    </citation>
    <scope>NUCLEOTIDE SEQUENCE [LARGE SCALE GENOMIC DNA]</scope>
    <source>
        <strain evidence="4">JCM 9731</strain>
    </source>
</reference>
<keyword evidence="4" id="KW-1185">Reference proteome</keyword>
<dbReference type="InterPro" id="IPR051922">
    <property type="entry name" value="Bact_Sporulation_Assoc"/>
</dbReference>
<sequence length="422" mass="48428">MKRYLFLIIVFFMFSTKTSAEELVTVKLKNYIGDPTELHVTLKGKYRTLDPAFTLKEGMTYTFSTKSGTLWIHGKEEKYRINGSLILIPERYDQEHQIYINNHPYLGAMEFLVEGQDVIRPVNQLPLEDYLKGVVPFEVYPTWSIETLKAQALAARTYAVSQMHKDMDDTIQYQVYGGYSWFENTTKAVEETQGEVITYEGKLIDAFYSASNGGYTENNAHVWGGKPISCFPIKKDPYDPVNPWEFRLNRTQISPEEIELEDPKWWEGAVEQDKEIAQTIKKWLKRHGYPGDSKIVTIPQFEVSDEQLESKRSVKGSITIEFLYQPIGGTVLYEQVELENEDLNRIRPMIGGNLFKSYFIDTLESNGSEYIMRGRGYGHGVGMSQWGASVMGKSGKTYQEIIDFYFPGTKITQIEKVKSLPG</sequence>
<dbReference type="EMBL" id="BAAADJ010000058">
    <property type="protein sequence ID" value="GAA0340736.1"/>
    <property type="molecule type" value="Genomic_DNA"/>
</dbReference>
<dbReference type="NCBIfam" id="TIGR02669">
    <property type="entry name" value="SpoIID_LytB"/>
    <property type="match status" value="1"/>
</dbReference>
<protein>
    <recommendedName>
        <fullName evidence="2">Sporulation stage II protein D amidase enhancer LytB N-terminal domain-containing protein</fullName>
    </recommendedName>
</protein>
<dbReference type="InterPro" id="IPR013486">
    <property type="entry name" value="SpoIID/LytB"/>
</dbReference>
<dbReference type="RefSeq" id="WP_343801604.1">
    <property type="nucleotide sequence ID" value="NZ_BAAADJ010000058.1"/>
</dbReference>
<evidence type="ECO:0000256" key="1">
    <source>
        <dbReference type="SAM" id="SignalP"/>
    </source>
</evidence>
<feature type="domain" description="Sporulation stage II protein D amidase enhancer LytB N-terminal" evidence="2">
    <location>
        <begin position="119"/>
        <end position="199"/>
    </location>
</feature>
<organism evidence="3 4">
    <name type="scientific">Bacillus carboniphilus</name>
    <dbReference type="NCBI Taxonomy" id="86663"/>
    <lineage>
        <taxon>Bacteria</taxon>
        <taxon>Bacillati</taxon>
        <taxon>Bacillota</taxon>
        <taxon>Bacilli</taxon>
        <taxon>Bacillales</taxon>
        <taxon>Bacillaceae</taxon>
        <taxon>Bacillus</taxon>
    </lineage>
</organism>
<feature type="signal peptide" evidence="1">
    <location>
        <begin position="1"/>
        <end position="20"/>
    </location>
</feature>
<gene>
    <name evidence="3" type="ORF">GCM10008967_33840</name>
</gene>
<keyword evidence="1" id="KW-0732">Signal</keyword>
<name>A0ABP3GAJ8_9BACI</name>
<comment type="caution">
    <text evidence="3">The sequence shown here is derived from an EMBL/GenBank/DDBJ whole genome shotgun (WGS) entry which is preliminary data.</text>
</comment>
<dbReference type="Proteomes" id="UP001500782">
    <property type="component" value="Unassembled WGS sequence"/>
</dbReference>
<evidence type="ECO:0000259" key="2">
    <source>
        <dbReference type="Pfam" id="PF08486"/>
    </source>
</evidence>